<keyword evidence="4" id="KW-0539">Nucleus</keyword>
<dbReference type="SUPFAM" id="SSF54928">
    <property type="entry name" value="RNA-binding domain, RBD"/>
    <property type="match status" value="2"/>
</dbReference>
<protein>
    <recommendedName>
        <fullName evidence="7">RRM domain-containing protein</fullName>
    </recommendedName>
</protein>
<feature type="region of interest" description="Disordered" evidence="6">
    <location>
        <begin position="73"/>
        <end position="171"/>
    </location>
</feature>
<dbReference type="FunFam" id="3.30.70.330:FF:000182">
    <property type="entry name" value="RNA-binding motif protein 28"/>
    <property type="match status" value="1"/>
</dbReference>
<feature type="region of interest" description="Disordered" evidence="6">
    <location>
        <begin position="404"/>
        <end position="513"/>
    </location>
</feature>
<sequence>MRAAALPALSYHTAQTDSSREPLAPAAVIHYLCQRSGGQLSCPVCVNGCRQGGMGETPPECPYRKQFPMEALSKDEPPGALAQDPKRQGSGLLHRAETKKNPKPRKPEESDEDKAETASSDEEEKEEEEEEKTSLKSEGSSAEEVGDASNDEDVEPEEKYPKAKRKEHKPNLSFNSEEEDLEELLLRFGNIKYIRIVVHPDTEHSKGCAFVQFVDKESVEKCLVAAKDESEDGGLKLAGRKLMVDLAVSREEAGKLRQKKVNKPTGTRNLYLAREGLIRAGTKAAEEMSAEDLAKRTRFEEIKRQKLKSQNIFVSKTRLCVHNIPKSVDDKKLRQLFFSAAGGDKSVKIKECRVMRDLKGLPGNHKGQSLGFAFVDFSEHEHALAALRQINNNPDLFGPKKEVLRQKQAKAQALGTPQAQPVQGNSKKKRRKSGESADAAAGVKAKLKQEVIVGKNANASSGKTPVNKAQPTDSSATKAIKRKQKTAGNSKDLAAETQEEKPSQPVSWSGFKTKEELEQVELEDGKKRRKVLHMPSHTGPKIRARDKGKLQQMLSKKPKPHQQSRQQQRLKSADTQEIFTVHAANDITGECAVKATCAFTSEPCAVNGSSHAHVRE</sequence>
<comment type="subcellular location">
    <subcellularLocation>
        <location evidence="1">Nucleus</location>
    </subcellularLocation>
</comment>
<keyword evidence="9" id="KW-1185">Reference proteome</keyword>
<dbReference type="CDD" id="cd12415">
    <property type="entry name" value="RRM3_RBM28_like"/>
    <property type="match status" value="1"/>
</dbReference>
<evidence type="ECO:0000313" key="8">
    <source>
        <dbReference type="EMBL" id="PIO22765.1"/>
    </source>
</evidence>
<dbReference type="EMBL" id="KV971816">
    <property type="protein sequence ID" value="PIO22765.1"/>
    <property type="molecule type" value="Genomic_DNA"/>
</dbReference>
<dbReference type="GO" id="GO:0005730">
    <property type="term" value="C:nucleolus"/>
    <property type="evidence" value="ECO:0007669"/>
    <property type="project" value="TreeGrafter"/>
</dbReference>
<evidence type="ECO:0000313" key="9">
    <source>
        <dbReference type="Proteomes" id="UP000228934"/>
    </source>
</evidence>
<dbReference type="InterPro" id="IPR035979">
    <property type="entry name" value="RBD_domain_sf"/>
</dbReference>
<feature type="compositionally biased region" description="Polar residues" evidence="6">
    <location>
        <begin position="563"/>
        <end position="574"/>
    </location>
</feature>
<feature type="compositionally biased region" description="Acidic residues" evidence="6">
    <location>
        <begin position="144"/>
        <end position="156"/>
    </location>
</feature>
<feature type="compositionally biased region" description="Acidic residues" evidence="6">
    <location>
        <begin position="109"/>
        <end position="131"/>
    </location>
</feature>
<evidence type="ECO:0000256" key="6">
    <source>
        <dbReference type="SAM" id="MobiDB-lite"/>
    </source>
</evidence>
<evidence type="ECO:0000256" key="4">
    <source>
        <dbReference type="ARBA" id="ARBA00023242"/>
    </source>
</evidence>
<evidence type="ECO:0000259" key="7">
    <source>
        <dbReference type="PROSITE" id="PS50102"/>
    </source>
</evidence>
<organism evidence="8 9">
    <name type="scientific">Aquarana catesbeiana</name>
    <name type="common">American bullfrog</name>
    <name type="synonym">Rana catesbeiana</name>
    <dbReference type="NCBI Taxonomy" id="8400"/>
    <lineage>
        <taxon>Eukaryota</taxon>
        <taxon>Metazoa</taxon>
        <taxon>Chordata</taxon>
        <taxon>Craniata</taxon>
        <taxon>Vertebrata</taxon>
        <taxon>Euteleostomi</taxon>
        <taxon>Amphibia</taxon>
        <taxon>Batrachia</taxon>
        <taxon>Anura</taxon>
        <taxon>Neobatrachia</taxon>
        <taxon>Ranoidea</taxon>
        <taxon>Ranidae</taxon>
        <taxon>Aquarana</taxon>
    </lineage>
</organism>
<dbReference type="InterPro" id="IPR000504">
    <property type="entry name" value="RRM_dom"/>
</dbReference>
<dbReference type="SMART" id="SM00360">
    <property type="entry name" value="RRM"/>
    <property type="match status" value="2"/>
</dbReference>
<evidence type="ECO:0000256" key="3">
    <source>
        <dbReference type="ARBA" id="ARBA00022884"/>
    </source>
</evidence>
<dbReference type="Gene3D" id="3.30.70.330">
    <property type="match status" value="2"/>
</dbReference>
<feature type="region of interest" description="Disordered" evidence="6">
    <location>
        <begin position="532"/>
        <end position="574"/>
    </location>
</feature>
<keyword evidence="2" id="KW-0677">Repeat</keyword>
<feature type="domain" description="RRM" evidence="7">
    <location>
        <begin position="171"/>
        <end position="249"/>
    </location>
</feature>
<dbReference type="InterPro" id="IPR051945">
    <property type="entry name" value="RRM_MRD1_RNA_proc_ribogen"/>
</dbReference>
<dbReference type="AlphaFoldDB" id="A0A2G9R4M9"/>
<evidence type="ECO:0000256" key="5">
    <source>
        <dbReference type="PROSITE-ProRule" id="PRU00176"/>
    </source>
</evidence>
<feature type="region of interest" description="Disordered" evidence="6">
    <location>
        <begin position="1"/>
        <end position="21"/>
    </location>
</feature>
<evidence type="ECO:0000256" key="1">
    <source>
        <dbReference type="ARBA" id="ARBA00004123"/>
    </source>
</evidence>
<reference evidence="9" key="1">
    <citation type="journal article" date="2017" name="Nat. Commun.">
        <title>The North American bullfrog draft genome provides insight into hormonal regulation of long noncoding RNA.</title>
        <authorList>
            <person name="Hammond S.A."/>
            <person name="Warren R.L."/>
            <person name="Vandervalk B.P."/>
            <person name="Kucuk E."/>
            <person name="Khan H."/>
            <person name="Gibb E.A."/>
            <person name="Pandoh P."/>
            <person name="Kirk H."/>
            <person name="Zhao Y."/>
            <person name="Jones M."/>
            <person name="Mungall A.J."/>
            <person name="Coope R."/>
            <person name="Pleasance S."/>
            <person name="Moore R.A."/>
            <person name="Holt R.A."/>
            <person name="Round J.M."/>
            <person name="Ohora S."/>
            <person name="Walle B.V."/>
            <person name="Veldhoen N."/>
            <person name="Helbing C.C."/>
            <person name="Birol I."/>
        </authorList>
    </citation>
    <scope>NUCLEOTIDE SEQUENCE [LARGE SCALE GENOMIC DNA]</scope>
</reference>
<proteinExistence type="predicted"/>
<evidence type="ECO:0000256" key="2">
    <source>
        <dbReference type="ARBA" id="ARBA00022737"/>
    </source>
</evidence>
<feature type="compositionally biased region" description="Polar residues" evidence="6">
    <location>
        <begin position="415"/>
        <end position="425"/>
    </location>
</feature>
<accession>A0A2G9R4M9</accession>
<dbReference type="Pfam" id="PF00076">
    <property type="entry name" value="RRM_1"/>
    <property type="match status" value="2"/>
</dbReference>
<dbReference type="CDD" id="cd12416">
    <property type="entry name" value="RRM4_RBM28_like"/>
    <property type="match status" value="1"/>
</dbReference>
<feature type="compositionally biased region" description="Polar residues" evidence="6">
    <location>
        <begin position="457"/>
        <end position="477"/>
    </location>
</feature>
<dbReference type="PANTHER" id="PTHR48039:SF5">
    <property type="entry name" value="RNA-BINDING PROTEIN 28"/>
    <property type="match status" value="1"/>
</dbReference>
<dbReference type="OrthoDB" id="439808at2759"/>
<name>A0A2G9R4M9_AQUCT</name>
<feature type="domain" description="RRM" evidence="7">
    <location>
        <begin position="317"/>
        <end position="411"/>
    </location>
</feature>
<dbReference type="PROSITE" id="PS50102">
    <property type="entry name" value="RRM"/>
    <property type="match status" value="2"/>
</dbReference>
<gene>
    <name evidence="8" type="ORF">AB205_0170880</name>
</gene>
<dbReference type="PANTHER" id="PTHR48039">
    <property type="entry name" value="RNA-BINDING MOTIF PROTEIN 14B"/>
    <property type="match status" value="1"/>
</dbReference>
<feature type="compositionally biased region" description="Basic and acidic residues" evidence="6">
    <location>
        <begin position="94"/>
        <end position="108"/>
    </location>
</feature>
<dbReference type="GO" id="GO:0003729">
    <property type="term" value="F:mRNA binding"/>
    <property type="evidence" value="ECO:0007669"/>
    <property type="project" value="TreeGrafter"/>
</dbReference>
<keyword evidence="3 5" id="KW-0694">RNA-binding</keyword>
<dbReference type="InterPro" id="IPR012677">
    <property type="entry name" value="Nucleotide-bd_a/b_plait_sf"/>
</dbReference>
<dbReference type="Proteomes" id="UP000228934">
    <property type="component" value="Unassembled WGS sequence"/>
</dbReference>